<sequence length="137" mass="14954">MRSFRFVIIVTGFLFLGLSVLSSNALAHPHSHGKNPFDHKKKAVSLHCLLKNHTNHFLKFCPHAQKTKESIQILTSACGSTPASKHGANIQNPVTPVTISIVLKPSKDIRVTHLLLQNEKPGILSLETASPPPRSLA</sequence>
<reference evidence="2 3" key="1">
    <citation type="submission" date="2020-02" db="EMBL/GenBank/DDBJ databases">
        <title>Genomic and physiological characterization of two novel Nitrospinaceae genera.</title>
        <authorList>
            <person name="Mueller A.J."/>
            <person name="Jung M.-Y."/>
            <person name="Strachan C.R."/>
            <person name="Herbold C.W."/>
            <person name="Kirkegaard R.H."/>
            <person name="Daims H."/>
        </authorList>
    </citation>
    <scope>NUCLEOTIDE SEQUENCE [LARGE SCALE GENOMIC DNA]</scope>
    <source>
        <strain evidence="2">EB</strain>
    </source>
</reference>
<evidence type="ECO:0000313" key="2">
    <source>
        <dbReference type="EMBL" id="QPJ63626.1"/>
    </source>
</evidence>
<feature type="chain" id="PRO_5032840080" evidence="1">
    <location>
        <begin position="28"/>
        <end position="137"/>
    </location>
</feature>
<gene>
    <name evidence="2" type="ORF">G3M70_17810</name>
</gene>
<dbReference type="Proteomes" id="UP000594688">
    <property type="component" value="Chromosome"/>
</dbReference>
<proteinExistence type="predicted"/>
<organism evidence="2 3">
    <name type="scientific">Candidatus Nitronauta litoralis</name>
    <dbReference type="NCBI Taxonomy" id="2705533"/>
    <lineage>
        <taxon>Bacteria</taxon>
        <taxon>Pseudomonadati</taxon>
        <taxon>Nitrospinota/Tectimicrobiota group</taxon>
        <taxon>Nitrospinota</taxon>
        <taxon>Nitrospinia</taxon>
        <taxon>Nitrospinales</taxon>
        <taxon>Nitrospinaceae</taxon>
        <taxon>Candidatus Nitronauta</taxon>
    </lineage>
</organism>
<evidence type="ECO:0000256" key="1">
    <source>
        <dbReference type="SAM" id="SignalP"/>
    </source>
</evidence>
<accession>A0A7T0BZ61</accession>
<feature type="signal peptide" evidence="1">
    <location>
        <begin position="1"/>
        <end position="27"/>
    </location>
</feature>
<keyword evidence="1" id="KW-0732">Signal</keyword>
<protein>
    <submittedName>
        <fullName evidence="2">Uncharacterized protein</fullName>
    </submittedName>
</protein>
<dbReference type="AlphaFoldDB" id="A0A7T0BZ61"/>
<dbReference type="EMBL" id="CP048685">
    <property type="protein sequence ID" value="QPJ63626.1"/>
    <property type="molecule type" value="Genomic_DNA"/>
</dbReference>
<evidence type="ECO:0000313" key="3">
    <source>
        <dbReference type="Proteomes" id="UP000594688"/>
    </source>
</evidence>
<name>A0A7T0BZ61_9BACT</name>
<dbReference type="KEGG" id="nli:G3M70_17810"/>